<keyword evidence="2" id="KW-1185">Reference proteome</keyword>
<name>A0A8C3ILM4_CHRPI</name>
<proteinExistence type="predicted"/>
<dbReference type="InterPro" id="IPR043502">
    <property type="entry name" value="DNA/RNA_pol_sf"/>
</dbReference>
<dbReference type="Proteomes" id="UP000694380">
    <property type="component" value="Chromosome 4"/>
</dbReference>
<evidence type="ECO:0000313" key="2">
    <source>
        <dbReference type="Proteomes" id="UP000694380"/>
    </source>
</evidence>
<dbReference type="PANTHER" id="PTHR19446">
    <property type="entry name" value="REVERSE TRANSCRIPTASES"/>
    <property type="match status" value="1"/>
</dbReference>
<dbReference type="GeneTree" id="ENSGT00940000163630"/>
<evidence type="ECO:0000313" key="1">
    <source>
        <dbReference type="Ensembl" id="ENSCPBP00000035531.1"/>
    </source>
</evidence>
<protein>
    <recommendedName>
        <fullName evidence="3">Reverse transcriptase domain-containing protein</fullName>
    </recommendedName>
</protein>
<dbReference type="AlphaFoldDB" id="A0A8C3ILM4"/>
<sequence length="149" mass="16914">MGKYQIALDRQIATKEVEVVIKNLKSSKTPGSNGFSEEYYRALKQRLVPVLTELFNTILQRNKISDSWKEAKIVVIPKEGKDLTNCASYTISLINVDAQIYAKVLANRLNVILPKFVHPEQSGFIAGRDLSDNIRTPNMIYVVNCCKFY</sequence>
<evidence type="ECO:0008006" key="3">
    <source>
        <dbReference type="Google" id="ProtNLM"/>
    </source>
</evidence>
<dbReference type="Ensembl" id="ENSCPBT00000041674.1">
    <property type="protein sequence ID" value="ENSCPBP00000035531.1"/>
    <property type="gene ID" value="ENSCPBG00000024741.1"/>
</dbReference>
<reference evidence="1" key="2">
    <citation type="submission" date="2025-08" db="UniProtKB">
        <authorList>
            <consortium name="Ensembl"/>
        </authorList>
    </citation>
    <scope>IDENTIFICATION</scope>
</reference>
<reference evidence="1" key="3">
    <citation type="submission" date="2025-09" db="UniProtKB">
        <authorList>
            <consortium name="Ensembl"/>
        </authorList>
    </citation>
    <scope>IDENTIFICATION</scope>
</reference>
<organism evidence="1 2">
    <name type="scientific">Chrysemys picta bellii</name>
    <name type="common">Western painted turtle</name>
    <name type="synonym">Emys bellii</name>
    <dbReference type="NCBI Taxonomy" id="8478"/>
    <lineage>
        <taxon>Eukaryota</taxon>
        <taxon>Metazoa</taxon>
        <taxon>Chordata</taxon>
        <taxon>Craniata</taxon>
        <taxon>Vertebrata</taxon>
        <taxon>Euteleostomi</taxon>
        <taxon>Archelosauria</taxon>
        <taxon>Testudinata</taxon>
        <taxon>Testudines</taxon>
        <taxon>Cryptodira</taxon>
        <taxon>Durocryptodira</taxon>
        <taxon>Testudinoidea</taxon>
        <taxon>Emydidae</taxon>
        <taxon>Chrysemys</taxon>
    </lineage>
</organism>
<reference evidence="1" key="1">
    <citation type="journal article" date="2015" name="Genome Biol. Evol.">
        <title>Physical Mapping and Refinement of the Painted Turtle Genome (Chrysemys picta) Inform Amniote Genome Evolution and Challenge Turtle-Bird Chromosomal Conservation.</title>
        <authorList>
            <person name="Badenhorst D."/>
            <person name="Hillier L.W."/>
            <person name="Literman R."/>
            <person name="Montiel E.E."/>
            <person name="Radhakrishnan S."/>
            <person name="Shen Y."/>
            <person name="Minx P."/>
            <person name="Janes D.E."/>
            <person name="Warren W.C."/>
            <person name="Edwards S.V."/>
            <person name="Valenzuela N."/>
        </authorList>
    </citation>
    <scope>NUCLEOTIDE SEQUENCE [LARGE SCALE GENOMIC DNA]</scope>
</reference>
<dbReference type="OMA" id="NIRTPNM"/>
<dbReference type="SUPFAM" id="SSF56672">
    <property type="entry name" value="DNA/RNA polymerases"/>
    <property type="match status" value="1"/>
</dbReference>
<accession>A0A8C3ILM4</accession>